<dbReference type="InterPro" id="IPR047817">
    <property type="entry name" value="ABC2_TM_bact-type"/>
</dbReference>
<dbReference type="PANTHER" id="PTHR30413:SF8">
    <property type="entry name" value="TRANSPORT PERMEASE PROTEIN"/>
    <property type="match status" value="1"/>
</dbReference>
<organism evidence="11 12">
    <name type="scientific">Paenibacillus dendrobii</name>
    <dbReference type="NCBI Taxonomy" id="2691084"/>
    <lineage>
        <taxon>Bacteria</taxon>
        <taxon>Bacillati</taxon>
        <taxon>Bacillota</taxon>
        <taxon>Bacilli</taxon>
        <taxon>Bacillales</taxon>
        <taxon>Paenibacillaceae</taxon>
        <taxon>Paenibacillus</taxon>
    </lineage>
</organism>
<feature type="domain" description="ABC transmembrane type-2" evidence="10">
    <location>
        <begin position="32"/>
        <end position="250"/>
    </location>
</feature>
<dbReference type="Pfam" id="PF01061">
    <property type="entry name" value="ABC2_membrane"/>
    <property type="match status" value="1"/>
</dbReference>
<feature type="transmembrane region" description="Helical" evidence="9">
    <location>
        <begin position="30"/>
        <end position="54"/>
    </location>
</feature>
<evidence type="ECO:0000256" key="7">
    <source>
        <dbReference type="ARBA" id="ARBA00022989"/>
    </source>
</evidence>
<evidence type="ECO:0000256" key="9">
    <source>
        <dbReference type="RuleBase" id="RU361157"/>
    </source>
</evidence>
<dbReference type="GO" id="GO:0043190">
    <property type="term" value="C:ATP-binding cassette (ABC) transporter complex"/>
    <property type="evidence" value="ECO:0007669"/>
    <property type="project" value="InterPro"/>
</dbReference>
<dbReference type="Proteomes" id="UP000460318">
    <property type="component" value="Unassembled WGS sequence"/>
</dbReference>
<evidence type="ECO:0000313" key="11">
    <source>
        <dbReference type="EMBL" id="MWV46681.1"/>
    </source>
</evidence>
<keyword evidence="8 9" id="KW-0472">Membrane</keyword>
<dbReference type="PRINTS" id="PR00164">
    <property type="entry name" value="ABC2TRNSPORT"/>
</dbReference>
<comment type="caution">
    <text evidence="9">Lacks conserved residue(s) required for the propagation of feature annotation.</text>
</comment>
<feature type="transmembrane region" description="Helical" evidence="9">
    <location>
        <begin position="173"/>
        <end position="189"/>
    </location>
</feature>
<evidence type="ECO:0000256" key="4">
    <source>
        <dbReference type="ARBA" id="ARBA00022475"/>
    </source>
</evidence>
<evidence type="ECO:0000259" key="10">
    <source>
        <dbReference type="PROSITE" id="PS51012"/>
    </source>
</evidence>
<dbReference type="GO" id="GO:0140359">
    <property type="term" value="F:ABC-type transporter activity"/>
    <property type="evidence" value="ECO:0007669"/>
    <property type="project" value="InterPro"/>
</dbReference>
<evidence type="ECO:0000256" key="6">
    <source>
        <dbReference type="ARBA" id="ARBA00022692"/>
    </source>
</evidence>
<keyword evidence="7 9" id="KW-1133">Transmembrane helix</keyword>
<evidence type="ECO:0000256" key="3">
    <source>
        <dbReference type="ARBA" id="ARBA00022448"/>
    </source>
</evidence>
<feature type="transmembrane region" description="Helical" evidence="9">
    <location>
        <begin position="137"/>
        <end position="166"/>
    </location>
</feature>
<accession>A0A7X3INR8</accession>
<feature type="transmembrane region" description="Helical" evidence="9">
    <location>
        <begin position="226"/>
        <end position="247"/>
    </location>
</feature>
<dbReference type="AlphaFoldDB" id="A0A7X3INR8"/>
<dbReference type="InterPro" id="IPR000412">
    <property type="entry name" value="ABC_2_transport"/>
</dbReference>
<dbReference type="PANTHER" id="PTHR30413">
    <property type="entry name" value="INNER MEMBRANE TRANSPORT PERMEASE"/>
    <property type="match status" value="1"/>
</dbReference>
<protein>
    <recommendedName>
        <fullName evidence="9">Transport permease protein</fullName>
    </recommendedName>
</protein>
<comment type="caution">
    <text evidence="11">The sequence shown here is derived from an EMBL/GenBank/DDBJ whole genome shotgun (WGS) entry which is preliminary data.</text>
</comment>
<keyword evidence="6 9" id="KW-0812">Transmembrane</keyword>
<keyword evidence="4 9" id="KW-1003">Cell membrane</keyword>
<proteinExistence type="inferred from homology"/>
<gene>
    <name evidence="11" type="ORF">GRF59_24020</name>
</gene>
<keyword evidence="12" id="KW-1185">Reference proteome</keyword>
<dbReference type="InterPro" id="IPR013525">
    <property type="entry name" value="ABC2_TM"/>
</dbReference>
<keyword evidence="3 9" id="KW-0813">Transport</keyword>
<evidence type="ECO:0000256" key="2">
    <source>
        <dbReference type="ARBA" id="ARBA00007783"/>
    </source>
</evidence>
<evidence type="ECO:0000313" key="12">
    <source>
        <dbReference type="Proteomes" id="UP000460318"/>
    </source>
</evidence>
<comment type="similarity">
    <text evidence="2 9">Belongs to the ABC-2 integral membrane protein family.</text>
</comment>
<comment type="subcellular location">
    <subcellularLocation>
        <location evidence="1">Cell inner membrane</location>
        <topology evidence="1">Multi-pass membrane protein</topology>
    </subcellularLocation>
    <subcellularLocation>
        <location evidence="9">Cell membrane</location>
        <topology evidence="9">Multi-pass membrane protein</topology>
    </subcellularLocation>
</comment>
<evidence type="ECO:0000256" key="5">
    <source>
        <dbReference type="ARBA" id="ARBA00022519"/>
    </source>
</evidence>
<dbReference type="GO" id="GO:0015920">
    <property type="term" value="P:lipopolysaccharide transport"/>
    <property type="evidence" value="ECO:0007669"/>
    <property type="project" value="TreeGrafter"/>
</dbReference>
<keyword evidence="5" id="KW-0997">Cell inner membrane</keyword>
<dbReference type="PROSITE" id="PS51012">
    <property type="entry name" value="ABC_TM2"/>
    <property type="match status" value="1"/>
</dbReference>
<sequence length="258" mass="29839">MLINLKAIYKYKNMVFYFTRSEIRNRYKGSILGVLWALLNPLFLLILYSFVFSFVMKVQITHYLLFLFAGLVPWLCFKSSILSSSGSIVGNGGLIKKIYFPREILIITSILGNFVNMFIGLLLIVPLLFIYKMGININYLFLPLIILIQFLFSLSIGLVISALTVFVRDLRQILDIIMMGLFYTTPIVYRSEMIPEKIKLLFRVNPIAIIIKSYQDIIYHGVVPDILSLTLLGIVSIILLFIAFKIFNRLNRWFAEHI</sequence>
<dbReference type="EMBL" id="WUBI01000004">
    <property type="protein sequence ID" value="MWV46681.1"/>
    <property type="molecule type" value="Genomic_DNA"/>
</dbReference>
<evidence type="ECO:0000256" key="1">
    <source>
        <dbReference type="ARBA" id="ARBA00004429"/>
    </source>
</evidence>
<reference evidence="11 12" key="1">
    <citation type="submission" date="2019-12" db="EMBL/GenBank/DDBJ databases">
        <title>Paenibacillus sp. nov., an endophytic bacterium isolated from the stem of Dendrobium.</title>
        <authorList>
            <person name="Zhao R."/>
        </authorList>
    </citation>
    <scope>NUCLEOTIDE SEQUENCE [LARGE SCALE GENOMIC DNA]</scope>
    <source>
        <strain evidence="11 12">HJL G12</strain>
    </source>
</reference>
<evidence type="ECO:0000256" key="8">
    <source>
        <dbReference type="ARBA" id="ARBA00023136"/>
    </source>
</evidence>
<name>A0A7X3INR8_9BACL</name>
<feature type="transmembrane region" description="Helical" evidence="9">
    <location>
        <begin position="104"/>
        <end position="131"/>
    </location>
</feature>